<dbReference type="AlphaFoldDB" id="Q20ZM2"/>
<reference evidence="1" key="1">
    <citation type="submission" date="2006-03" db="EMBL/GenBank/DDBJ databases">
        <title>Complete sequence of Rhodopseudomonas palustris BisB18.</title>
        <authorList>
            <consortium name="US DOE Joint Genome Institute"/>
            <person name="Copeland A."/>
            <person name="Lucas S."/>
            <person name="Lapidus A."/>
            <person name="Barry K."/>
            <person name="Detter J.C."/>
            <person name="Glavina del Rio T."/>
            <person name="Hammon N."/>
            <person name="Israni S."/>
            <person name="Dalin E."/>
            <person name="Tice H."/>
            <person name="Pitluck S."/>
            <person name="Chain P."/>
            <person name="Malfatti S."/>
            <person name="Shin M."/>
            <person name="Vergez L."/>
            <person name="Schmutz J."/>
            <person name="Larimer F."/>
            <person name="Land M."/>
            <person name="Hauser L."/>
            <person name="Pelletier D.A."/>
            <person name="Kyrpides N."/>
            <person name="Anderson I."/>
            <person name="Oda Y."/>
            <person name="Harwood C.S."/>
            <person name="Richardson P."/>
        </authorList>
    </citation>
    <scope>NUCLEOTIDE SEQUENCE [LARGE SCALE GENOMIC DNA]</scope>
    <source>
        <strain evidence="1">BisB18</strain>
    </source>
</reference>
<proteinExistence type="predicted"/>
<organism evidence="1">
    <name type="scientific">Rhodopseudomonas palustris (strain BisB18)</name>
    <dbReference type="NCBI Taxonomy" id="316056"/>
    <lineage>
        <taxon>Bacteria</taxon>
        <taxon>Pseudomonadati</taxon>
        <taxon>Pseudomonadota</taxon>
        <taxon>Alphaproteobacteria</taxon>
        <taxon>Hyphomicrobiales</taxon>
        <taxon>Nitrobacteraceae</taxon>
        <taxon>Rhodopseudomonas</taxon>
    </lineage>
</organism>
<dbReference type="EMBL" id="CP000301">
    <property type="protein sequence ID" value="ABD89414.1"/>
    <property type="molecule type" value="Genomic_DNA"/>
</dbReference>
<accession>Q20ZM2</accession>
<dbReference type="RefSeq" id="WP_011474296.1">
    <property type="nucleotide sequence ID" value="NC_007925.1"/>
</dbReference>
<dbReference type="HOGENOM" id="CLU_2540393_0_0_5"/>
<dbReference type="KEGG" id="rpc:RPC_3885"/>
<evidence type="ECO:0000313" key="1">
    <source>
        <dbReference type="EMBL" id="ABD89414.1"/>
    </source>
</evidence>
<sequence length="83" mass="8851">MVEKMTAVHGVQVSETTRTAVGGLEQQGRKVQVIGRIVNGKVELDQASLNEMAKKFPNAEMAFVAVNAPFDPISQRADGAPAN</sequence>
<protein>
    <submittedName>
        <fullName evidence="1">Uncharacterized protein</fullName>
    </submittedName>
</protein>
<name>Q20ZM2_RHOPB</name>
<gene>
    <name evidence="1" type="ordered locus">RPC_3885</name>
</gene>
<dbReference type="OrthoDB" id="8371969at2"/>